<evidence type="ECO:0008006" key="5">
    <source>
        <dbReference type="Google" id="ProtNLM"/>
    </source>
</evidence>
<proteinExistence type="predicted"/>
<keyword evidence="2" id="KW-0812">Transmembrane</keyword>
<reference evidence="3" key="1">
    <citation type="journal article" date="2014" name="Int. J. Syst. Evol. Microbiol.">
        <title>Complete genome sequence of Corynebacterium casei LMG S-19264T (=DSM 44701T), isolated from a smear-ripened cheese.</title>
        <authorList>
            <consortium name="US DOE Joint Genome Institute (JGI-PGF)"/>
            <person name="Walter F."/>
            <person name="Albersmeier A."/>
            <person name="Kalinowski J."/>
            <person name="Ruckert C."/>
        </authorList>
    </citation>
    <scope>NUCLEOTIDE SEQUENCE</scope>
    <source>
        <strain evidence="3">CGMCC 1.15794</strain>
    </source>
</reference>
<feature type="region of interest" description="Disordered" evidence="1">
    <location>
        <begin position="1"/>
        <end position="31"/>
    </location>
</feature>
<name>A0A917IJX9_9MICO</name>
<keyword evidence="2" id="KW-0472">Membrane</keyword>
<sequence length="399" mass="43751">MTTPAHDPRSSAPGGLVGPPARTAPFDARPLTEPVDRAEAKRLHEELKRRYPAARPHTATIVVFALVGGVFLLVGVPIVITMISVASSMARSGFGFGAVTLLPGLFVVAAIVFIIARQFGGANKERRYRLHRFAQANAMTYLPVLNAPKLPGMIFRLGSQRRATDLLRGERPRFVEFANYRYTTGSGKDSKTHTWGYVAIHLDTPLPHIVLDARGNNSLFGSNLPATFDRGQRLSLEGDFDRHFTLYCPQGYERDALYLFTPDIMARFMDNAGQLDVEIVDDWLFLYTKRQVSTTDPATWAWLFSVVSALMDKLAQWGRWRDERLAAAAGAVGAHSPAEGGAAGLPVQNPALVRPPKGVARPGQRLQRGVSWGSVIAIGMAVLFWLLQVFGSGFDLLGR</sequence>
<dbReference type="EMBL" id="BMJY01000026">
    <property type="protein sequence ID" value="GGH51327.1"/>
    <property type="molecule type" value="Genomic_DNA"/>
</dbReference>
<reference evidence="3" key="2">
    <citation type="submission" date="2020-09" db="EMBL/GenBank/DDBJ databases">
        <authorList>
            <person name="Sun Q."/>
            <person name="Zhou Y."/>
        </authorList>
    </citation>
    <scope>NUCLEOTIDE SEQUENCE</scope>
    <source>
        <strain evidence="3">CGMCC 1.15794</strain>
    </source>
</reference>
<feature type="transmembrane region" description="Helical" evidence="2">
    <location>
        <begin position="95"/>
        <end position="116"/>
    </location>
</feature>
<evidence type="ECO:0000313" key="4">
    <source>
        <dbReference type="Proteomes" id="UP000657592"/>
    </source>
</evidence>
<dbReference type="AlphaFoldDB" id="A0A917IJX9"/>
<feature type="transmembrane region" description="Helical" evidence="2">
    <location>
        <begin position="58"/>
        <end position="83"/>
    </location>
</feature>
<feature type="transmembrane region" description="Helical" evidence="2">
    <location>
        <begin position="370"/>
        <end position="390"/>
    </location>
</feature>
<accession>A0A917IJX9</accession>
<dbReference type="RefSeq" id="WP_229663321.1">
    <property type="nucleotide sequence ID" value="NZ_BMJY01000026.1"/>
</dbReference>
<evidence type="ECO:0000256" key="2">
    <source>
        <dbReference type="SAM" id="Phobius"/>
    </source>
</evidence>
<keyword evidence="2" id="KW-1133">Transmembrane helix</keyword>
<dbReference type="Proteomes" id="UP000657592">
    <property type="component" value="Unassembled WGS sequence"/>
</dbReference>
<evidence type="ECO:0000313" key="3">
    <source>
        <dbReference type="EMBL" id="GGH51327.1"/>
    </source>
</evidence>
<evidence type="ECO:0000256" key="1">
    <source>
        <dbReference type="SAM" id="MobiDB-lite"/>
    </source>
</evidence>
<protein>
    <recommendedName>
        <fullName evidence="5">DUF3137 domain-containing protein</fullName>
    </recommendedName>
</protein>
<keyword evidence="4" id="KW-1185">Reference proteome</keyword>
<organism evidence="3 4">
    <name type="scientific">Microbacterium album</name>
    <dbReference type="NCBI Taxonomy" id="2053191"/>
    <lineage>
        <taxon>Bacteria</taxon>
        <taxon>Bacillati</taxon>
        <taxon>Actinomycetota</taxon>
        <taxon>Actinomycetes</taxon>
        <taxon>Micrococcales</taxon>
        <taxon>Microbacteriaceae</taxon>
        <taxon>Microbacterium</taxon>
    </lineage>
</organism>
<comment type="caution">
    <text evidence="3">The sequence shown here is derived from an EMBL/GenBank/DDBJ whole genome shotgun (WGS) entry which is preliminary data.</text>
</comment>
<gene>
    <name evidence="3" type="ORF">GCM10010921_30680</name>
</gene>